<sequence length="55" mass="5813">MSFLAAVVTSPGITCRTRTVLSRMIYLATTSTGSHGLPTLTTMVSATLRALRPTT</sequence>
<evidence type="ECO:0000313" key="2">
    <source>
        <dbReference type="Proteomes" id="UP000712600"/>
    </source>
</evidence>
<dbReference type="AlphaFoldDB" id="A0A8S9RF58"/>
<name>A0A8S9RF58_BRACR</name>
<reference evidence="1" key="1">
    <citation type="submission" date="2019-12" db="EMBL/GenBank/DDBJ databases">
        <title>Genome sequencing and annotation of Brassica cretica.</title>
        <authorList>
            <person name="Studholme D.J."/>
            <person name="Sarris P."/>
        </authorList>
    </citation>
    <scope>NUCLEOTIDE SEQUENCE</scope>
    <source>
        <strain evidence="1">PFS-109/04</strain>
        <tissue evidence="1">Leaf</tissue>
    </source>
</reference>
<proteinExistence type="predicted"/>
<organism evidence="1 2">
    <name type="scientific">Brassica cretica</name>
    <name type="common">Mustard</name>
    <dbReference type="NCBI Taxonomy" id="69181"/>
    <lineage>
        <taxon>Eukaryota</taxon>
        <taxon>Viridiplantae</taxon>
        <taxon>Streptophyta</taxon>
        <taxon>Embryophyta</taxon>
        <taxon>Tracheophyta</taxon>
        <taxon>Spermatophyta</taxon>
        <taxon>Magnoliopsida</taxon>
        <taxon>eudicotyledons</taxon>
        <taxon>Gunneridae</taxon>
        <taxon>Pentapetalae</taxon>
        <taxon>rosids</taxon>
        <taxon>malvids</taxon>
        <taxon>Brassicales</taxon>
        <taxon>Brassicaceae</taxon>
        <taxon>Brassiceae</taxon>
        <taxon>Brassica</taxon>
    </lineage>
</organism>
<evidence type="ECO:0000313" key="1">
    <source>
        <dbReference type="EMBL" id="KAF3571335.1"/>
    </source>
</evidence>
<accession>A0A8S9RF58</accession>
<comment type="caution">
    <text evidence="1">The sequence shown here is derived from an EMBL/GenBank/DDBJ whole genome shotgun (WGS) entry which is preliminary data.</text>
</comment>
<dbReference type="Proteomes" id="UP000712600">
    <property type="component" value="Unassembled WGS sequence"/>
</dbReference>
<dbReference type="EMBL" id="QGKX02000095">
    <property type="protein sequence ID" value="KAF3571335.1"/>
    <property type="molecule type" value="Genomic_DNA"/>
</dbReference>
<gene>
    <name evidence="1" type="ORF">F2Q69_00058829</name>
</gene>
<protein>
    <submittedName>
        <fullName evidence="1">Uncharacterized protein</fullName>
    </submittedName>
</protein>